<evidence type="ECO:0000313" key="3">
    <source>
        <dbReference type="Proteomes" id="UP000602076"/>
    </source>
</evidence>
<keyword evidence="1" id="KW-0472">Membrane</keyword>
<feature type="transmembrane region" description="Helical" evidence="1">
    <location>
        <begin position="6"/>
        <end position="28"/>
    </location>
</feature>
<proteinExistence type="predicted"/>
<name>A0A927HCV2_9BACI</name>
<gene>
    <name evidence="2" type="ORF">IEO70_16345</name>
</gene>
<accession>A0A927HCV2</accession>
<reference evidence="2" key="1">
    <citation type="submission" date="2020-09" db="EMBL/GenBank/DDBJ databases">
        <title>Bacillus faecalis sp. nov., a moderately halophilic bacterium isolated from cow faeces.</title>
        <authorList>
            <person name="Jiang L."/>
            <person name="Lee J."/>
        </authorList>
    </citation>
    <scope>NUCLEOTIDE SEQUENCE</scope>
    <source>
        <strain evidence="2">AGMB 02131</strain>
    </source>
</reference>
<evidence type="ECO:0000256" key="1">
    <source>
        <dbReference type="SAM" id="Phobius"/>
    </source>
</evidence>
<evidence type="ECO:0000313" key="2">
    <source>
        <dbReference type="EMBL" id="MBD3109911.1"/>
    </source>
</evidence>
<comment type="caution">
    <text evidence="2">The sequence shown here is derived from an EMBL/GenBank/DDBJ whole genome shotgun (WGS) entry which is preliminary data.</text>
</comment>
<keyword evidence="1" id="KW-1133">Transmembrane helix</keyword>
<keyword evidence="1" id="KW-0812">Transmembrane</keyword>
<keyword evidence="3" id="KW-1185">Reference proteome</keyword>
<dbReference type="EMBL" id="JACXSI010000047">
    <property type="protein sequence ID" value="MBD3109911.1"/>
    <property type="molecule type" value="Genomic_DNA"/>
</dbReference>
<dbReference type="Proteomes" id="UP000602076">
    <property type="component" value="Unassembled WGS sequence"/>
</dbReference>
<dbReference type="AlphaFoldDB" id="A0A927HCV2"/>
<protein>
    <submittedName>
        <fullName evidence="2">Uncharacterized protein</fullName>
    </submittedName>
</protein>
<sequence>MDFLVNLVGEAVTVFFTTLAAGLATMLISRKTIRGNRKTTPRRRKQKGG</sequence>
<dbReference type="RefSeq" id="WP_190999448.1">
    <property type="nucleotide sequence ID" value="NZ_JACXSI010000047.1"/>
</dbReference>
<organism evidence="2 3">
    <name type="scientific">Peribacillus faecalis</name>
    <dbReference type="NCBI Taxonomy" id="2772559"/>
    <lineage>
        <taxon>Bacteria</taxon>
        <taxon>Bacillati</taxon>
        <taxon>Bacillota</taxon>
        <taxon>Bacilli</taxon>
        <taxon>Bacillales</taxon>
        <taxon>Bacillaceae</taxon>
        <taxon>Peribacillus</taxon>
    </lineage>
</organism>